<dbReference type="RefSeq" id="WP_350381045.1">
    <property type="nucleotide sequence ID" value="NZ_JBELQD010000056.1"/>
</dbReference>
<gene>
    <name evidence="1" type="ORF">ABS770_26030</name>
</gene>
<proteinExistence type="predicted"/>
<organism evidence="1 2">
    <name type="scientific">Methylobacterium brachiatum</name>
    <dbReference type="NCBI Taxonomy" id="269660"/>
    <lineage>
        <taxon>Bacteria</taxon>
        <taxon>Pseudomonadati</taxon>
        <taxon>Pseudomonadota</taxon>
        <taxon>Alphaproteobacteria</taxon>
        <taxon>Hyphomicrobiales</taxon>
        <taxon>Methylobacteriaceae</taxon>
        <taxon>Methylobacterium</taxon>
    </lineage>
</organism>
<evidence type="ECO:0000313" key="2">
    <source>
        <dbReference type="Proteomes" id="UP001432995"/>
    </source>
</evidence>
<accession>A0ABV1RAA4</accession>
<reference evidence="1" key="1">
    <citation type="submission" date="2024-06" db="EMBL/GenBank/DDBJ databases">
        <authorList>
            <person name="Campbell A.G."/>
        </authorList>
    </citation>
    <scope>NUCLEOTIDE SEQUENCE</scope>
    <source>
        <strain evidence="1">EM17</strain>
    </source>
</reference>
<dbReference type="Proteomes" id="UP001432995">
    <property type="component" value="Unassembled WGS sequence"/>
</dbReference>
<evidence type="ECO:0000313" key="1">
    <source>
        <dbReference type="EMBL" id="MER2291720.1"/>
    </source>
</evidence>
<dbReference type="EMBL" id="JBELQD010000056">
    <property type="protein sequence ID" value="MER2291720.1"/>
    <property type="molecule type" value="Genomic_DNA"/>
</dbReference>
<comment type="caution">
    <text evidence="1">The sequence shown here is derived from an EMBL/GenBank/DDBJ whole genome shotgun (WGS) entry which is preliminary data.</text>
</comment>
<sequence>MSVYGVIGISDYPVLGASVRGMMIGNPTPTEVLAKLGLSVDATDQEIEAVARRLDPDAVENAMEAIHVIIAAVRASQ</sequence>
<keyword evidence="2" id="KW-1185">Reference proteome</keyword>
<name>A0ABV1RAA4_9HYPH</name>
<protein>
    <submittedName>
        <fullName evidence="1">Uncharacterized protein</fullName>
    </submittedName>
</protein>